<protein>
    <submittedName>
        <fullName evidence="1">Uncharacterized protein</fullName>
    </submittedName>
</protein>
<proteinExistence type="predicted"/>
<gene>
    <name evidence="1" type="ORF">SteCoe_2466</name>
</gene>
<evidence type="ECO:0000313" key="2">
    <source>
        <dbReference type="Proteomes" id="UP000187209"/>
    </source>
</evidence>
<organism evidence="1 2">
    <name type="scientific">Stentor coeruleus</name>
    <dbReference type="NCBI Taxonomy" id="5963"/>
    <lineage>
        <taxon>Eukaryota</taxon>
        <taxon>Sar</taxon>
        <taxon>Alveolata</taxon>
        <taxon>Ciliophora</taxon>
        <taxon>Postciliodesmatophora</taxon>
        <taxon>Heterotrichea</taxon>
        <taxon>Heterotrichida</taxon>
        <taxon>Stentoridae</taxon>
        <taxon>Stentor</taxon>
    </lineage>
</organism>
<comment type="caution">
    <text evidence="1">The sequence shown here is derived from an EMBL/GenBank/DDBJ whole genome shotgun (WGS) entry which is preliminary data.</text>
</comment>
<dbReference type="AlphaFoldDB" id="A0A1R2CZK5"/>
<sequence>MVDARLDMLLSTKSEYEPRTLISWSPLKFTDEYFIRDLQKVTLKPQEINISSNLKRRSSPYISARRSFKPRIPLTDLGAENIREII</sequence>
<dbReference type="EMBL" id="MPUH01000027">
    <property type="protein sequence ID" value="OMJ94413.1"/>
    <property type="molecule type" value="Genomic_DNA"/>
</dbReference>
<evidence type="ECO:0000313" key="1">
    <source>
        <dbReference type="EMBL" id="OMJ94413.1"/>
    </source>
</evidence>
<keyword evidence="2" id="KW-1185">Reference proteome</keyword>
<reference evidence="1 2" key="1">
    <citation type="submission" date="2016-11" db="EMBL/GenBank/DDBJ databases">
        <title>The macronuclear genome of Stentor coeruleus: a giant cell with tiny introns.</title>
        <authorList>
            <person name="Slabodnick M."/>
            <person name="Ruby J.G."/>
            <person name="Reiff S.B."/>
            <person name="Swart E.C."/>
            <person name="Gosai S."/>
            <person name="Prabakaran S."/>
            <person name="Witkowska E."/>
            <person name="Larue G.E."/>
            <person name="Fisher S."/>
            <person name="Freeman R.M."/>
            <person name="Gunawardena J."/>
            <person name="Chu W."/>
            <person name="Stover N.A."/>
            <person name="Gregory B.D."/>
            <person name="Nowacki M."/>
            <person name="Derisi J."/>
            <person name="Roy S.W."/>
            <person name="Marshall W.F."/>
            <person name="Sood P."/>
        </authorList>
    </citation>
    <scope>NUCLEOTIDE SEQUENCE [LARGE SCALE GENOMIC DNA]</scope>
    <source>
        <strain evidence="1">WM001</strain>
    </source>
</reference>
<name>A0A1R2CZK5_9CILI</name>
<accession>A0A1R2CZK5</accession>
<dbReference type="Proteomes" id="UP000187209">
    <property type="component" value="Unassembled WGS sequence"/>
</dbReference>